<feature type="chain" id="PRO_5040346126" description="Secreted protein" evidence="1">
    <location>
        <begin position="22"/>
        <end position="96"/>
    </location>
</feature>
<dbReference type="AlphaFoldDB" id="A0A9P6TFI1"/>
<evidence type="ECO:0000256" key="1">
    <source>
        <dbReference type="SAM" id="SignalP"/>
    </source>
</evidence>
<name>A0A9P6TFI1_9BASI</name>
<organism evidence="2 3">
    <name type="scientific">Cronartium quercuum f. sp. fusiforme G11</name>
    <dbReference type="NCBI Taxonomy" id="708437"/>
    <lineage>
        <taxon>Eukaryota</taxon>
        <taxon>Fungi</taxon>
        <taxon>Dikarya</taxon>
        <taxon>Basidiomycota</taxon>
        <taxon>Pucciniomycotina</taxon>
        <taxon>Pucciniomycetes</taxon>
        <taxon>Pucciniales</taxon>
        <taxon>Coleosporiaceae</taxon>
        <taxon>Cronartium</taxon>
    </lineage>
</organism>
<keyword evidence="1" id="KW-0732">Signal</keyword>
<evidence type="ECO:0000313" key="3">
    <source>
        <dbReference type="Proteomes" id="UP000886653"/>
    </source>
</evidence>
<gene>
    <name evidence="2" type="ORF">CROQUDRAFT_377397</name>
</gene>
<sequence length="96" mass="11153">MTSRPLLLPLSLFSGSRIAMGDNQLKVYQKSDCLFTLLTNQWSFLPTILEQKTVVDEETKAQQAHCFFFMFVHVSKLRHDLSNIPSERTNWERFSG</sequence>
<dbReference type="Proteomes" id="UP000886653">
    <property type="component" value="Unassembled WGS sequence"/>
</dbReference>
<comment type="caution">
    <text evidence="2">The sequence shown here is derived from an EMBL/GenBank/DDBJ whole genome shotgun (WGS) entry which is preliminary data.</text>
</comment>
<accession>A0A9P6TFI1</accession>
<evidence type="ECO:0000313" key="2">
    <source>
        <dbReference type="EMBL" id="KAG0148793.1"/>
    </source>
</evidence>
<dbReference type="EMBL" id="MU167233">
    <property type="protein sequence ID" value="KAG0148793.1"/>
    <property type="molecule type" value="Genomic_DNA"/>
</dbReference>
<keyword evidence="3" id="KW-1185">Reference proteome</keyword>
<proteinExistence type="predicted"/>
<evidence type="ECO:0008006" key="4">
    <source>
        <dbReference type="Google" id="ProtNLM"/>
    </source>
</evidence>
<protein>
    <recommendedName>
        <fullName evidence="4">Secreted protein</fullName>
    </recommendedName>
</protein>
<reference evidence="2" key="1">
    <citation type="submission" date="2013-11" db="EMBL/GenBank/DDBJ databases">
        <title>Genome sequence of the fusiform rust pathogen reveals effectors for host alternation and coevolution with pine.</title>
        <authorList>
            <consortium name="DOE Joint Genome Institute"/>
            <person name="Smith K."/>
            <person name="Pendleton A."/>
            <person name="Kubisiak T."/>
            <person name="Anderson C."/>
            <person name="Salamov A."/>
            <person name="Aerts A."/>
            <person name="Riley R."/>
            <person name="Clum A."/>
            <person name="Lindquist E."/>
            <person name="Ence D."/>
            <person name="Campbell M."/>
            <person name="Kronenberg Z."/>
            <person name="Feau N."/>
            <person name="Dhillon B."/>
            <person name="Hamelin R."/>
            <person name="Burleigh J."/>
            <person name="Smith J."/>
            <person name="Yandell M."/>
            <person name="Nelson C."/>
            <person name="Grigoriev I."/>
            <person name="Davis J."/>
        </authorList>
    </citation>
    <scope>NUCLEOTIDE SEQUENCE</scope>
    <source>
        <strain evidence="2">G11</strain>
    </source>
</reference>
<feature type="signal peptide" evidence="1">
    <location>
        <begin position="1"/>
        <end position="21"/>
    </location>
</feature>